<keyword evidence="6 10" id="KW-1133">Transmembrane helix</keyword>
<comment type="function">
    <text evidence="10">Part of the twin-arginine translocation (Tat) system that transports large folded proteins containing a characteristic twin-arginine motif in their signal peptide across membranes. TatA could form the protein-conducting channel of the Tat system.</text>
</comment>
<comment type="similarity">
    <text evidence="10">Belongs to the TatA/E family.</text>
</comment>
<dbReference type="GO" id="GO:0043953">
    <property type="term" value="P:protein transport by the Tat complex"/>
    <property type="evidence" value="ECO:0007669"/>
    <property type="project" value="UniProtKB-UniRule"/>
</dbReference>
<dbReference type="GO" id="GO:0008320">
    <property type="term" value="F:protein transmembrane transporter activity"/>
    <property type="evidence" value="ECO:0007669"/>
    <property type="project" value="UniProtKB-UniRule"/>
</dbReference>
<keyword evidence="7 10" id="KW-0811">Translocation</keyword>
<accession>A0AAU8LU14</accession>
<evidence type="ECO:0000256" key="9">
    <source>
        <dbReference type="ARBA" id="ARBA00025340"/>
    </source>
</evidence>
<dbReference type="AlphaFoldDB" id="A0AAU8LU14"/>
<feature type="region of interest" description="Disordered" evidence="12">
    <location>
        <begin position="74"/>
        <end position="172"/>
    </location>
</feature>
<keyword evidence="3 10" id="KW-1003">Cell membrane</keyword>
<evidence type="ECO:0000256" key="4">
    <source>
        <dbReference type="ARBA" id="ARBA00022692"/>
    </source>
</evidence>
<organism evidence="13">
    <name type="scientific">Candidatus Electrothrix aestuarii</name>
    <dbReference type="NCBI Taxonomy" id="3062594"/>
    <lineage>
        <taxon>Bacteria</taxon>
        <taxon>Pseudomonadati</taxon>
        <taxon>Thermodesulfobacteriota</taxon>
        <taxon>Desulfobulbia</taxon>
        <taxon>Desulfobulbales</taxon>
        <taxon>Desulfobulbaceae</taxon>
        <taxon>Candidatus Electrothrix</taxon>
    </lineage>
</organism>
<proteinExistence type="inferred from homology"/>
<dbReference type="HAMAP" id="MF_00237">
    <property type="entry name" value="TatB"/>
    <property type="match status" value="1"/>
</dbReference>
<comment type="similarity">
    <text evidence="11">Belongs to the TatB family.</text>
</comment>
<dbReference type="PANTHER" id="PTHR33162:SF1">
    <property type="entry name" value="SEC-INDEPENDENT PROTEIN TRANSLOCASE PROTEIN TATA, CHLOROPLASTIC"/>
    <property type="match status" value="1"/>
</dbReference>
<dbReference type="NCBIfam" id="TIGR01410">
    <property type="entry name" value="tatB"/>
    <property type="match status" value="1"/>
</dbReference>
<dbReference type="PRINTS" id="PR01506">
    <property type="entry name" value="TATBPROTEIN"/>
</dbReference>
<evidence type="ECO:0000313" key="13">
    <source>
        <dbReference type="EMBL" id="XCN72678.1"/>
    </source>
</evidence>
<reference evidence="13" key="1">
    <citation type="journal article" date="2024" name="Syst. Appl. Microbiol.">
        <title>First single-strain enrichments of Electrothrix cable bacteria, description of E. aestuarii sp. nov. and E. rattekaaiensis sp. nov., and proposal of a cable bacteria taxonomy following the rules of the SeqCode.</title>
        <authorList>
            <person name="Plum-Jensen L.E."/>
            <person name="Schramm A."/>
            <person name="Marshall I.P.G."/>
        </authorList>
    </citation>
    <scope>NUCLEOTIDE SEQUENCE</scope>
    <source>
        <strain evidence="13">Rat1</strain>
    </source>
</reference>
<evidence type="ECO:0000256" key="11">
    <source>
        <dbReference type="HAMAP-Rule" id="MF_00237"/>
    </source>
</evidence>
<evidence type="ECO:0000256" key="8">
    <source>
        <dbReference type="ARBA" id="ARBA00023136"/>
    </source>
</evidence>
<keyword evidence="5 10" id="KW-0653">Protein transport</keyword>
<comment type="function">
    <text evidence="9">Part of the twin-arginine translocation (Tat) system that transports large folded proteins containing a characteristic twin-arginine motif in their signal peptide across the thylakoid membrane. Involved in delta pH-dependent protein transport required for chloroplast development, especially thylakoid membrane formation. TATC and TATB mediate precursor recognition, whereas TATA facilitates translocation.</text>
</comment>
<evidence type="ECO:0000256" key="7">
    <source>
        <dbReference type="ARBA" id="ARBA00023010"/>
    </source>
</evidence>
<evidence type="ECO:0000256" key="6">
    <source>
        <dbReference type="ARBA" id="ARBA00022989"/>
    </source>
</evidence>
<evidence type="ECO:0000256" key="2">
    <source>
        <dbReference type="ARBA" id="ARBA00022448"/>
    </source>
</evidence>
<evidence type="ECO:0000256" key="5">
    <source>
        <dbReference type="ARBA" id="ARBA00022927"/>
    </source>
</evidence>
<evidence type="ECO:0000256" key="12">
    <source>
        <dbReference type="SAM" id="MobiDB-lite"/>
    </source>
</evidence>
<feature type="compositionally biased region" description="Acidic residues" evidence="12">
    <location>
        <begin position="129"/>
        <end position="162"/>
    </location>
</feature>
<dbReference type="InterPro" id="IPR003369">
    <property type="entry name" value="TatA/B/E"/>
</dbReference>
<dbReference type="KEGG" id="eaj:Q3M24_20675"/>
<dbReference type="InterPro" id="IPR006312">
    <property type="entry name" value="TatA/E"/>
</dbReference>
<feature type="compositionally biased region" description="Acidic residues" evidence="12">
    <location>
        <begin position="96"/>
        <end position="106"/>
    </location>
</feature>
<gene>
    <name evidence="13" type="primary">tatB</name>
    <name evidence="10" type="synonym">tatA</name>
    <name evidence="13" type="ORF">Q3M24_20675</name>
</gene>
<comment type="subunit">
    <text evidence="10">Forms a complex with TatC.</text>
</comment>
<protein>
    <recommendedName>
        <fullName evidence="10 11">Multifunctional fusion protein</fullName>
    </recommendedName>
    <domain>
        <recommendedName>
            <fullName evidence="10">Sec-independent protein translocase protein TatA</fullName>
        </recommendedName>
    </domain>
    <domain>
        <recommendedName>
            <fullName evidence="11">Sec-independent protein translocase protein TatB homolog</fullName>
        </recommendedName>
    </domain>
</protein>
<dbReference type="HAMAP" id="MF_00236">
    <property type="entry name" value="TatA_E"/>
    <property type="match status" value="1"/>
</dbReference>
<dbReference type="PANTHER" id="PTHR33162">
    <property type="entry name" value="SEC-INDEPENDENT PROTEIN TRANSLOCASE PROTEIN TATA, CHLOROPLASTIC"/>
    <property type="match status" value="1"/>
</dbReference>
<dbReference type="Pfam" id="PF02416">
    <property type="entry name" value="TatA_B_E"/>
    <property type="match status" value="1"/>
</dbReference>
<feature type="compositionally biased region" description="Basic and acidic residues" evidence="12">
    <location>
        <begin position="107"/>
        <end position="116"/>
    </location>
</feature>
<dbReference type="GO" id="GO:0033281">
    <property type="term" value="C:TAT protein transport complex"/>
    <property type="evidence" value="ECO:0007669"/>
    <property type="project" value="UniProtKB-UniRule"/>
</dbReference>
<keyword evidence="2 10" id="KW-0813">Transport</keyword>
<evidence type="ECO:0000256" key="3">
    <source>
        <dbReference type="ARBA" id="ARBA00022475"/>
    </source>
</evidence>
<dbReference type="EMBL" id="CP159373">
    <property type="protein sequence ID" value="XCN72678.1"/>
    <property type="molecule type" value="Genomic_DNA"/>
</dbReference>
<evidence type="ECO:0000256" key="1">
    <source>
        <dbReference type="ARBA" id="ARBA00004167"/>
    </source>
</evidence>
<feature type="compositionally biased region" description="Polar residues" evidence="12">
    <location>
        <begin position="163"/>
        <end position="172"/>
    </location>
</feature>
<reference evidence="13" key="2">
    <citation type="submission" date="2024-06" db="EMBL/GenBank/DDBJ databases">
        <authorList>
            <person name="Plum-Jensen L.E."/>
            <person name="Schramm A."/>
            <person name="Marshall I.P.G."/>
        </authorList>
    </citation>
    <scope>NUCLEOTIDE SEQUENCE</scope>
    <source>
        <strain evidence="13">Rat1</strain>
    </source>
</reference>
<keyword evidence="4 10" id="KW-0812">Transmembrane</keyword>
<keyword evidence="8 10" id="KW-0472">Membrane</keyword>
<dbReference type="InterPro" id="IPR018448">
    <property type="entry name" value="TatB"/>
</dbReference>
<evidence type="ECO:0000256" key="10">
    <source>
        <dbReference type="HAMAP-Rule" id="MF_00236"/>
    </source>
</evidence>
<dbReference type="Gene3D" id="1.20.5.3310">
    <property type="match status" value="1"/>
</dbReference>
<dbReference type="GO" id="GO:0006886">
    <property type="term" value="P:intracellular protein transport"/>
    <property type="evidence" value="ECO:0007669"/>
    <property type="project" value="UniProtKB-ARBA"/>
</dbReference>
<sequence>MFGIGLPEMIVILAVALIVVGPDKLPELARSLAKGVNELKKTMNQVKDSLNEETQVVSSVQRDLQQTAGQVKTQLLEEGIKSPNLWKQEGEKISDQDESGEGEVVEAETRSLRSWEEEGDVTPARQNDSEEDSKEEPEALADDVEDAPEESSEESEVAENDDTSATRPTPAA</sequence>
<name>A0AAU8LU14_9BACT</name>
<comment type="subcellular location">
    <subcellularLocation>
        <location evidence="10">Cell membrane</location>
        <topology evidence="10">Single-pass membrane protein</topology>
    </subcellularLocation>
    <subcellularLocation>
        <location evidence="1">Membrane</location>
        <topology evidence="1">Single-pass membrane protein</topology>
    </subcellularLocation>
</comment>